<dbReference type="RefSeq" id="WP_190901875.1">
    <property type="nucleotide sequence ID" value="NZ_JACJTE010000148.1"/>
</dbReference>
<reference evidence="2 3" key="1">
    <citation type="journal article" date="2020" name="ISME J.">
        <title>Comparative genomics reveals insights into cyanobacterial evolution and habitat adaptation.</title>
        <authorList>
            <person name="Chen M.Y."/>
            <person name="Teng W.K."/>
            <person name="Zhao L."/>
            <person name="Hu C.X."/>
            <person name="Zhou Y.K."/>
            <person name="Han B.P."/>
            <person name="Song L.R."/>
            <person name="Shu W.S."/>
        </authorList>
    </citation>
    <scope>NUCLEOTIDE SEQUENCE [LARGE SCALE GENOMIC DNA]</scope>
    <source>
        <strain evidence="2 3">FACHB-391</strain>
    </source>
</reference>
<proteinExistence type="predicted"/>
<feature type="region of interest" description="Disordered" evidence="1">
    <location>
        <begin position="1"/>
        <end position="24"/>
    </location>
</feature>
<dbReference type="Proteomes" id="UP000604661">
    <property type="component" value="Unassembled WGS sequence"/>
</dbReference>
<gene>
    <name evidence="2" type="ORF">H6G95_37590</name>
</gene>
<evidence type="ECO:0000313" key="2">
    <source>
        <dbReference type="EMBL" id="MBD2566156.1"/>
    </source>
</evidence>
<comment type="caution">
    <text evidence="2">The sequence shown here is derived from an EMBL/GenBank/DDBJ whole genome shotgun (WGS) entry which is preliminary data.</text>
</comment>
<keyword evidence="3" id="KW-1185">Reference proteome</keyword>
<evidence type="ECO:0000313" key="3">
    <source>
        <dbReference type="Proteomes" id="UP000604661"/>
    </source>
</evidence>
<evidence type="ECO:0000256" key="1">
    <source>
        <dbReference type="SAM" id="MobiDB-lite"/>
    </source>
</evidence>
<organism evidence="2 3">
    <name type="scientific">Nostoc linckia FACHB-391</name>
    <dbReference type="NCBI Taxonomy" id="2692906"/>
    <lineage>
        <taxon>Bacteria</taxon>
        <taxon>Bacillati</taxon>
        <taxon>Cyanobacteriota</taxon>
        <taxon>Cyanophyceae</taxon>
        <taxon>Nostocales</taxon>
        <taxon>Nostocaceae</taxon>
        <taxon>Nostoc</taxon>
    </lineage>
</organism>
<protein>
    <submittedName>
        <fullName evidence="2">Uncharacterized protein</fullName>
    </submittedName>
</protein>
<accession>A0ABR8FBX7</accession>
<sequence length="53" mass="5583">MTAIQSDGLMSNRGTGTTREGEGYTVGNGFALNKKLLAGRRTAVEAFEVVHVA</sequence>
<name>A0ABR8FBX7_NOSLI</name>
<dbReference type="EMBL" id="JACJTE010000148">
    <property type="protein sequence ID" value="MBD2566156.1"/>
    <property type="molecule type" value="Genomic_DNA"/>
</dbReference>